<dbReference type="EMBL" id="LR865416">
    <property type="protein sequence ID" value="CAD2108165.1"/>
    <property type="molecule type" value="Genomic_DNA"/>
</dbReference>
<dbReference type="AlphaFoldDB" id="A0A6V7T4C5"/>
<proteinExistence type="predicted"/>
<protein>
    <submittedName>
        <fullName evidence="2">Uncharacterized protein</fullName>
    </submittedName>
</protein>
<feature type="transmembrane region" description="Helical" evidence="1">
    <location>
        <begin position="81"/>
        <end position="101"/>
    </location>
</feature>
<keyword evidence="1" id="KW-0812">Transmembrane</keyword>
<name>A0A6V7T4C5_PLAVN</name>
<feature type="transmembrane region" description="Helical" evidence="1">
    <location>
        <begin position="7"/>
        <end position="27"/>
    </location>
</feature>
<keyword evidence="3" id="KW-1185">Reference proteome</keyword>
<gene>
    <name evidence="2" type="ORF">PVPCR_1100590</name>
</gene>
<sequence length="134" mass="16313">MAAFISLSLLVCTCIFIYSYILLIHLLCYYPTFYFPKIVWGKIANILILLKFTLKIFPNLFIIFSYFSVLFSLLVHNFFFFFFFFFGTAYFFYAMYTYIIYNYMHSLSTKKNVFIYKIHIQWIKMLNIYLCQNS</sequence>
<keyword evidence="1" id="KW-0472">Membrane</keyword>
<reference evidence="2 3" key="1">
    <citation type="submission" date="2020-08" db="EMBL/GenBank/DDBJ databases">
        <authorList>
            <person name="Ramaprasad A."/>
        </authorList>
    </citation>
    <scope>NUCLEOTIDE SEQUENCE [LARGE SCALE GENOMIC DNA]</scope>
</reference>
<dbReference type="Proteomes" id="UP000515268">
    <property type="component" value="Chromosome PVPCR_11"/>
</dbReference>
<evidence type="ECO:0000313" key="3">
    <source>
        <dbReference type="Proteomes" id="UP000515268"/>
    </source>
</evidence>
<keyword evidence="1" id="KW-1133">Transmembrane helix</keyword>
<feature type="transmembrane region" description="Helical" evidence="1">
    <location>
        <begin position="57"/>
        <end position="75"/>
    </location>
</feature>
<accession>A0A6V7T4C5</accession>
<organism evidence="2 3">
    <name type="scientific">Plasmodium vinckei petteri</name>
    <dbReference type="NCBI Taxonomy" id="138298"/>
    <lineage>
        <taxon>Eukaryota</taxon>
        <taxon>Sar</taxon>
        <taxon>Alveolata</taxon>
        <taxon>Apicomplexa</taxon>
        <taxon>Aconoidasida</taxon>
        <taxon>Haemosporida</taxon>
        <taxon>Plasmodiidae</taxon>
        <taxon>Plasmodium</taxon>
        <taxon>Plasmodium (Vinckeia)</taxon>
    </lineage>
</organism>
<evidence type="ECO:0000313" key="2">
    <source>
        <dbReference type="EMBL" id="CAD2108165.1"/>
    </source>
</evidence>
<evidence type="ECO:0000256" key="1">
    <source>
        <dbReference type="SAM" id="Phobius"/>
    </source>
</evidence>
<dbReference type="VEuPathDB" id="PlasmoDB:PVPCR_1100590"/>